<feature type="domain" description="Helicase C-terminal" evidence="6">
    <location>
        <begin position="391"/>
        <end position="532"/>
    </location>
</feature>
<dbReference type="InterPro" id="IPR002464">
    <property type="entry name" value="DNA/RNA_helicase_DEAH_CS"/>
</dbReference>
<keyword evidence="4" id="KW-0067">ATP-binding</keyword>
<dbReference type="GO" id="GO:0006281">
    <property type="term" value="P:DNA repair"/>
    <property type="evidence" value="ECO:0007669"/>
    <property type="project" value="TreeGrafter"/>
</dbReference>
<reference evidence="7 8" key="1">
    <citation type="journal article" date="2015" name="Genome Biol. Evol.">
        <title>Phylogenomic analyses indicate that early fungi evolved digesting cell walls of algal ancestors of land plants.</title>
        <authorList>
            <person name="Chang Y."/>
            <person name="Wang S."/>
            <person name="Sekimoto S."/>
            <person name="Aerts A.L."/>
            <person name="Choi C."/>
            <person name="Clum A."/>
            <person name="LaButti K.M."/>
            <person name="Lindquist E.A."/>
            <person name="Yee Ngan C."/>
            <person name="Ohm R.A."/>
            <person name="Salamov A.A."/>
            <person name="Grigoriev I.V."/>
            <person name="Spatafora J.W."/>
            <person name="Berbee M.L."/>
        </authorList>
    </citation>
    <scope>NUCLEOTIDE SEQUENCE [LARGE SCALE GENOMIC DNA]</scope>
    <source>
        <strain evidence="7 8">NRRL 1564</strain>
    </source>
</reference>
<evidence type="ECO:0000256" key="4">
    <source>
        <dbReference type="ARBA" id="ARBA00022840"/>
    </source>
</evidence>
<dbReference type="InterPro" id="IPR000330">
    <property type="entry name" value="SNF2_N"/>
</dbReference>
<comment type="subcellular location">
    <subcellularLocation>
        <location evidence="1">Nucleus</location>
    </subcellularLocation>
</comment>
<dbReference type="CDD" id="cd18008">
    <property type="entry name" value="DEXDc_SHPRH-like"/>
    <property type="match status" value="1"/>
</dbReference>
<dbReference type="InterPro" id="IPR038718">
    <property type="entry name" value="SNF2-like_sf"/>
</dbReference>
<evidence type="ECO:0000259" key="6">
    <source>
        <dbReference type="PROSITE" id="PS51194"/>
    </source>
</evidence>
<dbReference type="GO" id="GO:0005634">
    <property type="term" value="C:nucleus"/>
    <property type="evidence" value="ECO:0007669"/>
    <property type="project" value="UniProtKB-SubCell"/>
</dbReference>
<gene>
    <name evidence="7" type="ORF">COEREDRAFT_21076</name>
</gene>
<accession>A0A2G5B877</accession>
<protein>
    <recommendedName>
        <fullName evidence="9">P-loop containing nucleoside triphosphate hydrolase protein</fullName>
    </recommendedName>
</protein>
<dbReference type="InterPro" id="IPR050628">
    <property type="entry name" value="SNF2_RAD54_helicase_TF"/>
</dbReference>
<dbReference type="PROSITE" id="PS51194">
    <property type="entry name" value="HELICASE_CTER"/>
    <property type="match status" value="1"/>
</dbReference>
<evidence type="ECO:0008006" key="9">
    <source>
        <dbReference type="Google" id="ProtNLM"/>
    </source>
</evidence>
<keyword evidence="3" id="KW-0378">Hydrolase</keyword>
<dbReference type="PROSITE" id="PS00690">
    <property type="entry name" value="DEAH_ATP_HELICASE"/>
    <property type="match status" value="1"/>
</dbReference>
<dbReference type="GO" id="GO:0005524">
    <property type="term" value="F:ATP binding"/>
    <property type="evidence" value="ECO:0007669"/>
    <property type="project" value="UniProtKB-KW"/>
</dbReference>
<name>A0A2G5B877_COERN</name>
<dbReference type="Gene3D" id="3.40.50.10810">
    <property type="entry name" value="Tandem AAA-ATPase domain"/>
    <property type="match status" value="1"/>
</dbReference>
<evidence type="ECO:0000256" key="1">
    <source>
        <dbReference type="ARBA" id="ARBA00004123"/>
    </source>
</evidence>
<dbReference type="PANTHER" id="PTHR45626">
    <property type="entry name" value="TRANSCRIPTION TERMINATION FACTOR 2-RELATED"/>
    <property type="match status" value="1"/>
</dbReference>
<dbReference type="SUPFAM" id="SSF52540">
    <property type="entry name" value="P-loop containing nucleoside triphosphate hydrolases"/>
    <property type="match status" value="2"/>
</dbReference>
<feature type="domain" description="Helicase ATP-binding" evidence="5">
    <location>
        <begin position="1"/>
        <end position="173"/>
    </location>
</feature>
<dbReference type="STRING" id="763665.A0A2G5B877"/>
<dbReference type="PROSITE" id="PS51192">
    <property type="entry name" value="HELICASE_ATP_BIND_1"/>
    <property type="match status" value="1"/>
</dbReference>
<dbReference type="PANTHER" id="PTHR45626:SF52">
    <property type="entry name" value="SINGLE-STRANDED DNA-DEPENDENT ATPASE (EUROFUNG)"/>
    <property type="match status" value="1"/>
</dbReference>
<evidence type="ECO:0000256" key="3">
    <source>
        <dbReference type="ARBA" id="ARBA00022801"/>
    </source>
</evidence>
<dbReference type="Gene3D" id="3.40.50.300">
    <property type="entry name" value="P-loop containing nucleotide triphosphate hydrolases"/>
    <property type="match status" value="1"/>
</dbReference>
<dbReference type="InterPro" id="IPR014001">
    <property type="entry name" value="Helicase_ATP-bd"/>
</dbReference>
<sequence>GGILADDMGLGKTLAVLALVLKLPPRRFSENYRGRYAGGTLIVCPLSTMGNWEEQVVTHVRAQALSIHAYHGHTRCKNPKKLCHYDVVLTTFNVLQADTKLFQVPDDPYVSPLLAVRWHRVVLDEAHNIKERRTISSIAAYSLHAERRWCLTGTPIQNRLDDLYSLLRFLHIAPVDNWRVWLTYIGAPFHKNVRALAADGEHMEEGNIGANRVQRLMQSICLRRMKRQIDAKTNRSMIELPPKFETVRWLNLAEGERRLYNMAEGIARNKFSNMSRNGTLLKNYIHILKIILRLRQLCTHPRLWAISAPAGASVSAAAARSVLTAAASSVSAASLASSVRSDHLLQQQLGDLPASRDNKDNVEDSYSELNRLCNEHDTSTKIITLLSDIDKIRKRAWFTDPCVVFSQWTTMLDLIEPLLSQQGIRFTRLDGKMQRQQRERNLYKFKHDSDIEVLLLSLRAGGVGLNLVHATHVFLMDAFWNPSVENQAIDRIHRLGQNAPVTVTRYFIKNSIEEKIMMLQRRKAKIVDISLM</sequence>
<dbReference type="SMART" id="SM00487">
    <property type="entry name" value="DEXDc"/>
    <property type="match status" value="1"/>
</dbReference>
<dbReference type="AlphaFoldDB" id="A0A2G5B877"/>
<evidence type="ECO:0000259" key="5">
    <source>
        <dbReference type="PROSITE" id="PS51192"/>
    </source>
</evidence>
<dbReference type="Pfam" id="PF00271">
    <property type="entry name" value="Helicase_C"/>
    <property type="match status" value="1"/>
</dbReference>
<dbReference type="Proteomes" id="UP000242474">
    <property type="component" value="Unassembled WGS sequence"/>
</dbReference>
<evidence type="ECO:0000256" key="2">
    <source>
        <dbReference type="ARBA" id="ARBA00022741"/>
    </source>
</evidence>
<dbReference type="Pfam" id="PF00176">
    <property type="entry name" value="SNF2-rel_dom"/>
    <property type="match status" value="1"/>
</dbReference>
<dbReference type="InterPro" id="IPR001650">
    <property type="entry name" value="Helicase_C-like"/>
</dbReference>
<evidence type="ECO:0000313" key="7">
    <source>
        <dbReference type="EMBL" id="PIA14927.1"/>
    </source>
</evidence>
<feature type="non-terminal residue" evidence="7">
    <location>
        <position position="1"/>
    </location>
</feature>
<dbReference type="EMBL" id="KZ303511">
    <property type="protein sequence ID" value="PIA14927.1"/>
    <property type="molecule type" value="Genomic_DNA"/>
</dbReference>
<dbReference type="InterPro" id="IPR027417">
    <property type="entry name" value="P-loop_NTPase"/>
</dbReference>
<dbReference type="GO" id="GO:0016787">
    <property type="term" value="F:hydrolase activity"/>
    <property type="evidence" value="ECO:0007669"/>
    <property type="project" value="UniProtKB-KW"/>
</dbReference>
<dbReference type="SMART" id="SM00490">
    <property type="entry name" value="HELICc"/>
    <property type="match status" value="1"/>
</dbReference>
<feature type="non-terminal residue" evidence="7">
    <location>
        <position position="532"/>
    </location>
</feature>
<evidence type="ECO:0000313" key="8">
    <source>
        <dbReference type="Proteomes" id="UP000242474"/>
    </source>
</evidence>
<organism evidence="7 8">
    <name type="scientific">Coemansia reversa (strain ATCC 12441 / NRRL 1564)</name>
    <dbReference type="NCBI Taxonomy" id="763665"/>
    <lineage>
        <taxon>Eukaryota</taxon>
        <taxon>Fungi</taxon>
        <taxon>Fungi incertae sedis</taxon>
        <taxon>Zoopagomycota</taxon>
        <taxon>Kickxellomycotina</taxon>
        <taxon>Kickxellomycetes</taxon>
        <taxon>Kickxellales</taxon>
        <taxon>Kickxellaceae</taxon>
        <taxon>Coemansia</taxon>
    </lineage>
</organism>
<keyword evidence="2" id="KW-0547">Nucleotide-binding</keyword>
<dbReference type="OrthoDB" id="448448at2759"/>
<dbReference type="CDD" id="cd18793">
    <property type="entry name" value="SF2_C_SNF"/>
    <property type="match status" value="1"/>
</dbReference>
<proteinExistence type="predicted"/>
<keyword evidence="8" id="KW-1185">Reference proteome</keyword>
<dbReference type="InterPro" id="IPR049730">
    <property type="entry name" value="SNF2/RAD54-like_C"/>
</dbReference>
<dbReference type="GO" id="GO:0008094">
    <property type="term" value="F:ATP-dependent activity, acting on DNA"/>
    <property type="evidence" value="ECO:0007669"/>
    <property type="project" value="TreeGrafter"/>
</dbReference>